<gene>
    <name evidence="4" type="primary">Ank3-5</name>
    <name evidence="4" type="ORF">CGGC5_v005779</name>
</gene>
<dbReference type="Proteomes" id="UP000011096">
    <property type="component" value="Unassembled WGS sequence"/>
</dbReference>
<dbReference type="PROSITE" id="PS50088">
    <property type="entry name" value="ANK_REPEAT"/>
    <property type="match status" value="6"/>
</dbReference>
<reference evidence="4 5" key="2">
    <citation type="submission" date="2020-04" db="EMBL/GenBank/DDBJ databases">
        <title>Genome sequencing and assembly of multiple isolates from the Colletotrichum gloeosporioides species complex.</title>
        <authorList>
            <person name="Gan P."/>
            <person name="Shirasu K."/>
        </authorList>
    </citation>
    <scope>NUCLEOTIDE SEQUENCE [LARGE SCALE GENOMIC DNA]</scope>
    <source>
        <strain evidence="4 5">Nara gc5</strain>
    </source>
</reference>
<comment type="caution">
    <text evidence="4">The sequence shown here is derived from an EMBL/GenBank/DDBJ whole genome shotgun (WGS) entry which is preliminary data.</text>
</comment>
<proteinExistence type="predicted"/>
<dbReference type="EMBL" id="ANPB02000003">
    <property type="protein sequence ID" value="KAF4487641.1"/>
    <property type="molecule type" value="Genomic_DNA"/>
</dbReference>
<evidence type="ECO:0000313" key="5">
    <source>
        <dbReference type="Proteomes" id="UP000011096"/>
    </source>
</evidence>
<sequence length="2009" mass="221785">MDASPERDWAKVLEEVHAKTFSAYLSLRQRAVNDDSQPLRDVVTTLRLLVGATQSLALLVEELRMRELDFLFDGPKPGRNLLDTLDGTLSDLDQATQGENINEKILVNLRANFSGLRTAAATDHHLDFELCLSTIGSPSVVEQRPQPALSTLNDPHHHDNSYNDALACVEQICGPDVQLAKPGEYYVYKAKLAERDVERPSYGTYALRLPKLVEKHWGSIRRDESITPETAQYAFQSDFKHLFSPKLKSGNFENWVLEYARQQWPERFDPTSPNFSTKPLVRLMSQVSDPSLRPIHVAAALGMAEVCRWLISADPESVRMRSPWGTPFYCALLGPNAFLGRVADPVELLADMRTPINQNGTLVVLQNAGGALKGTDSSIIGPSQDEPVSLATLAFLVCNFLRSPEKFLNIMDHNPDVFFFDDRFLTLFRSSRSERSTLKNWPIPFPPICLNFLGSVLPVILDRAVINYDSYNDMSMLATGVYDMIGFCDLVPEYLQRASPLLDITPKAYTSLVREAVQDREVDVVRRLTEDPRWDPNAFLHKEIPSLHPTGDSSDVPDKGTSILHWAVESDDLALTHLILNSGSNVHVRNPRNQTPLLLSESPDVFNLLLSHGAQTTDTDEDGRNIWHVAAANSDIDLINCLLENDENQDQNLRARMRGGQTPIAQGIIYPFKQMIKGPKSSPKPPFGALHLLKWCKKDPVYLRSPKPLLFLAAEWGSEALASSLLEFGADPNAVDDHGRSVLHYLNASATPELVRTLKKGCKAPALDNRGLSPAETIFAAFNLEKASAYECLLTRDVLVSRNASGAGLWERFVTTVIAEWSPRWPEGLDTGPSILTALNALVKMWALADYETSTQSSALFPIVYTWIEGLPTHSEVPPWMGDVFGCILKASGFKDSLKASPEAITLLKACIQQGRGDLVPKLLKVGISVHERVDGTSALEVACQGEETSRCNLEMFENILSHAEVERLNEVEEGGTGLLEWLLEDLVSSRDKKLSCLLDYGCDPNAGVGVRGTPIVLNYISGNQIDGARTLLRHGADPSATDTSGRDSALTAVSVGSLRLVVCLKNFYYADIYWARTCTSQFEVKSVAGSKRTIISNTFNALHIASIGGHEAIVDFYIKELRLSTNVATLHERWTPLHCAALGGSTSCMRVLIEHGADPTREDYQGRTPLMIAVEAGDTEAVRLLLKPCSAKMAIEKPFLRALEIGYGVLLGLFAPYLTTLLPRLTQTPDEDQASRGHLAGAILEALITEGDKTAWKTCERVLEYLDPAALNDIRLSCGECSPVVFALRSGCYRTCLRLLQHGMRPEVMTKQCPRHLHAPPSSAHENFHPCTVLHLAVHRLSEKRSPKRHIHEIVQFLLLHTDWYQHPISPIHYAAICRNGAANAALLAILAHLKMYSSRYQDMVPEGQFRITDRTNPDRAWAHNQQKVLSHFFNQRISSDAFSPEFEKGDSPLLLAIRVKSSTSMQIIQILVTHGTDLSDGNATTPLHEAAGNNFVEAVEYLLQVGANCSLRDVDGFTPLMVAVAEGNLDTAKVLVSHGASIHVRDAHGTGLLGIGAKSKNPAVLQWLLVVGLDPYEPDQQNLTPLHCALCNVHLSSFVLNYGFDLSNIVRGGGKDFLAELFTQTRASESLAKLLKRLPTEERLALVNLSLEDPFTPLCRAIVEDNLYRARVLLEYGARLDEEGASEGSALMLACSYGRMEFVKMFVHLGASISHVAHAADGQRVFRNALALAEPFPGIVRWLLVERHTSQRRLRGVDAEAMDIDQAVKPWAGVCIAEYDVSETGMIVARAARESSLDYVKRLEGLVPTHHLPPQSLPEPLFTNTPSTMANITLYNASIPHFKTGLAVLSRILAKAALHFPDSPDSILTATLIEGMLPLPGHVLLVSNIAKKSLTRMAGITVDVWPDDEDTVEKLIARCERTIALLDSVAPRDVDGHERDAVEFRLGGYELKMTAEEYLMKYAVPFFGFHLGLVYAMLRMKGVELGFADFLMPGVGPFLVGDAHNGK</sequence>
<dbReference type="Pfam" id="PF09351">
    <property type="entry name" value="DUF1993"/>
    <property type="match status" value="1"/>
</dbReference>
<feature type="repeat" description="ANK" evidence="3">
    <location>
        <begin position="559"/>
        <end position="591"/>
    </location>
</feature>
<evidence type="ECO:0000256" key="3">
    <source>
        <dbReference type="PROSITE-ProRule" id="PRU00023"/>
    </source>
</evidence>
<dbReference type="SMART" id="SM00248">
    <property type="entry name" value="ANK"/>
    <property type="match status" value="18"/>
</dbReference>
<dbReference type="RefSeq" id="XP_066009266.1">
    <property type="nucleotide sequence ID" value="XM_066151513.1"/>
</dbReference>
<feature type="repeat" description="ANK" evidence="3">
    <location>
        <begin position="1133"/>
        <end position="1165"/>
    </location>
</feature>
<keyword evidence="1" id="KW-0677">Repeat</keyword>
<feature type="repeat" description="ANK" evidence="3">
    <location>
        <begin position="1450"/>
        <end position="1485"/>
    </location>
</feature>
<dbReference type="PROSITE" id="PS50297">
    <property type="entry name" value="ANK_REP_REGION"/>
    <property type="match status" value="5"/>
</dbReference>
<dbReference type="Gene3D" id="1.20.120.450">
    <property type="entry name" value="dinb family like domain"/>
    <property type="match status" value="1"/>
</dbReference>
<dbReference type="PANTHER" id="PTHR24198">
    <property type="entry name" value="ANKYRIN REPEAT AND PROTEIN KINASE DOMAIN-CONTAINING PROTEIN"/>
    <property type="match status" value="1"/>
</dbReference>
<keyword evidence="5" id="KW-1185">Reference proteome</keyword>
<dbReference type="Gene3D" id="1.25.40.20">
    <property type="entry name" value="Ankyrin repeat-containing domain"/>
    <property type="match status" value="6"/>
</dbReference>
<dbReference type="GeneID" id="43608761"/>
<dbReference type="OrthoDB" id="194358at2759"/>
<dbReference type="Pfam" id="PF12796">
    <property type="entry name" value="Ank_2"/>
    <property type="match status" value="3"/>
</dbReference>
<feature type="repeat" description="ANK" evidence="3">
    <location>
        <begin position="1484"/>
        <end position="1516"/>
    </location>
</feature>
<keyword evidence="2 3" id="KW-0040">ANK repeat</keyword>
<evidence type="ECO:0000256" key="2">
    <source>
        <dbReference type="ARBA" id="ARBA00023043"/>
    </source>
</evidence>
<feature type="repeat" description="ANK" evidence="3">
    <location>
        <begin position="1517"/>
        <end position="1549"/>
    </location>
</feature>
<dbReference type="InParanoid" id="A0A7J6JCV2"/>
<evidence type="ECO:0000313" key="4">
    <source>
        <dbReference type="EMBL" id="KAF4487641.1"/>
    </source>
</evidence>
<feature type="repeat" description="ANK" evidence="3">
    <location>
        <begin position="1166"/>
        <end position="1188"/>
    </location>
</feature>
<accession>A0A7J6JCV2</accession>
<reference evidence="4 5" key="1">
    <citation type="submission" date="2012-08" db="EMBL/GenBank/DDBJ databases">
        <authorList>
            <person name="Gan P.H.P."/>
            <person name="Ikeda K."/>
            <person name="Irieda H."/>
            <person name="Narusaka M."/>
            <person name="O'Connell R.J."/>
            <person name="Narusaka Y."/>
            <person name="Takano Y."/>
            <person name="Kubo Y."/>
            <person name="Shirasu K."/>
        </authorList>
    </citation>
    <scope>NUCLEOTIDE SEQUENCE [LARGE SCALE GENOMIC DNA]</scope>
    <source>
        <strain evidence="4 5">Nara gc5</strain>
    </source>
</reference>
<dbReference type="InterPro" id="IPR036770">
    <property type="entry name" value="Ankyrin_rpt-contain_sf"/>
</dbReference>
<evidence type="ECO:0000256" key="1">
    <source>
        <dbReference type="ARBA" id="ARBA00022737"/>
    </source>
</evidence>
<name>A0A7J6JCV2_COLFN</name>
<dbReference type="InterPro" id="IPR002110">
    <property type="entry name" value="Ankyrin_rpt"/>
</dbReference>
<dbReference type="SUPFAM" id="SSF48403">
    <property type="entry name" value="Ankyrin repeat"/>
    <property type="match status" value="3"/>
</dbReference>
<dbReference type="PANTHER" id="PTHR24198:SF194">
    <property type="entry name" value="INVERSIN-A"/>
    <property type="match status" value="1"/>
</dbReference>
<organism evidence="4 5">
    <name type="scientific">Colletotrichum fructicola (strain Nara gc5)</name>
    <name type="common">Anthracnose fungus</name>
    <name type="synonym">Colletotrichum gloeosporioides (strain Nara gc5)</name>
    <dbReference type="NCBI Taxonomy" id="1213859"/>
    <lineage>
        <taxon>Eukaryota</taxon>
        <taxon>Fungi</taxon>
        <taxon>Dikarya</taxon>
        <taxon>Ascomycota</taxon>
        <taxon>Pezizomycotina</taxon>
        <taxon>Sordariomycetes</taxon>
        <taxon>Hypocreomycetidae</taxon>
        <taxon>Glomerellales</taxon>
        <taxon>Glomerellaceae</taxon>
        <taxon>Colletotrichum</taxon>
        <taxon>Colletotrichum gloeosporioides species complex</taxon>
    </lineage>
</organism>
<dbReference type="InterPro" id="IPR034660">
    <property type="entry name" value="DinB/YfiT-like"/>
</dbReference>
<protein>
    <submittedName>
        <fullName evidence="4">Ankyrin-3</fullName>
    </submittedName>
</protein>
<dbReference type="InterPro" id="IPR018531">
    <property type="entry name" value="DUF1993"/>
</dbReference>
<dbReference type="SUPFAM" id="SSF109854">
    <property type="entry name" value="DinB/YfiT-like putative metalloenzymes"/>
    <property type="match status" value="1"/>
</dbReference>